<feature type="region of interest" description="Disordered" evidence="2">
    <location>
        <begin position="1"/>
        <end position="23"/>
    </location>
</feature>
<evidence type="ECO:0000259" key="4">
    <source>
        <dbReference type="PROSITE" id="PS51123"/>
    </source>
</evidence>
<dbReference type="EMBL" id="JADEXN010000122">
    <property type="protein sequence ID" value="MBE9040828.1"/>
    <property type="molecule type" value="Genomic_DNA"/>
</dbReference>
<feature type="compositionally biased region" description="Polar residues" evidence="2">
    <location>
        <begin position="1"/>
        <end position="20"/>
    </location>
</feature>
<keyword evidence="1" id="KW-0472">Membrane</keyword>
<dbReference type="AlphaFoldDB" id="A0A928VZ39"/>
<dbReference type="PROSITE" id="PS50914">
    <property type="entry name" value="BON"/>
    <property type="match status" value="1"/>
</dbReference>
<proteinExistence type="predicted"/>
<dbReference type="SUPFAM" id="SSF103088">
    <property type="entry name" value="OmpA-like"/>
    <property type="match status" value="1"/>
</dbReference>
<dbReference type="Proteomes" id="UP000621799">
    <property type="component" value="Unassembled WGS sequence"/>
</dbReference>
<protein>
    <submittedName>
        <fullName evidence="5">OmpA family protein</fullName>
    </submittedName>
</protein>
<evidence type="ECO:0000313" key="5">
    <source>
        <dbReference type="EMBL" id="MBE9040828.1"/>
    </source>
</evidence>
<evidence type="ECO:0000259" key="3">
    <source>
        <dbReference type="PROSITE" id="PS50914"/>
    </source>
</evidence>
<dbReference type="InterPro" id="IPR006665">
    <property type="entry name" value="OmpA-like"/>
</dbReference>
<dbReference type="GO" id="GO:0016020">
    <property type="term" value="C:membrane"/>
    <property type="evidence" value="ECO:0007669"/>
    <property type="project" value="UniProtKB-UniRule"/>
</dbReference>
<dbReference type="Pfam" id="PF00691">
    <property type="entry name" value="OmpA"/>
    <property type="match status" value="1"/>
</dbReference>
<feature type="domain" description="OmpA-like" evidence="4">
    <location>
        <begin position="586"/>
        <end position="701"/>
    </location>
</feature>
<dbReference type="Gene3D" id="3.30.1330.60">
    <property type="entry name" value="OmpA-like domain"/>
    <property type="match status" value="1"/>
</dbReference>
<evidence type="ECO:0000256" key="1">
    <source>
        <dbReference type="PROSITE-ProRule" id="PRU00473"/>
    </source>
</evidence>
<dbReference type="PANTHER" id="PTHR30329:SF21">
    <property type="entry name" value="LIPOPROTEIN YIAD-RELATED"/>
    <property type="match status" value="1"/>
</dbReference>
<evidence type="ECO:0000256" key="2">
    <source>
        <dbReference type="SAM" id="MobiDB-lite"/>
    </source>
</evidence>
<comment type="caution">
    <text evidence="5">The sequence shown here is derived from an EMBL/GenBank/DDBJ whole genome shotgun (WGS) entry which is preliminary data.</text>
</comment>
<dbReference type="Pfam" id="PF04972">
    <property type="entry name" value="BON"/>
    <property type="match status" value="2"/>
</dbReference>
<dbReference type="Gene3D" id="3.40.1520.20">
    <property type="match status" value="1"/>
</dbReference>
<organism evidence="5 6">
    <name type="scientific">Zarconia navalis LEGE 11467</name>
    <dbReference type="NCBI Taxonomy" id="1828826"/>
    <lineage>
        <taxon>Bacteria</taxon>
        <taxon>Bacillati</taxon>
        <taxon>Cyanobacteriota</taxon>
        <taxon>Cyanophyceae</taxon>
        <taxon>Oscillatoriophycideae</taxon>
        <taxon>Oscillatoriales</taxon>
        <taxon>Oscillatoriales incertae sedis</taxon>
        <taxon>Zarconia</taxon>
        <taxon>Zarconia navalis</taxon>
    </lineage>
</organism>
<dbReference type="PANTHER" id="PTHR30329">
    <property type="entry name" value="STATOR ELEMENT OF FLAGELLAR MOTOR COMPLEX"/>
    <property type="match status" value="1"/>
</dbReference>
<dbReference type="InterPro" id="IPR007055">
    <property type="entry name" value="BON_dom"/>
</dbReference>
<name>A0A928VZ39_9CYAN</name>
<sequence length="701" mass="76363">MTLSTSQPASTQNFQPSRATPTDDPVAALQDLLLGSEVAQWRETIAYLQSNEVDSAASNDTEPEWIAQLSARLERRLGTQLLLSKGRFSQALVLQIEQTVREHFKSQLRLGQIEEINAAIAALAQQQPQDLATSLAPVLSDAIAGQIQLDGDSLSTALAPIIDRAIQNNAQEGGDSMSEAIAPILPPAIAKRIADKPEEMALAIAPEMAAAFKEQIRISAESTIDAFYPIIGDTVAKAIAETMREVNDKVENALSVKTISRKIRAKLKGVSESELLLAEADSFSIRMVFLIHKLSGLTIASAQPTDSEEFESDMVAGMLTAMRSFVSEYVSASDTQGELNEITYGDSKILLEVAGHSYLAVVTDGDPSKRYIKRAQQVFGAIVRDRDKEIAAFEGDPESIPDDVRDSLSTLLDTSAKPPRKGPPALAVIGVALLGAIAIPLGMWEYQNRIDRQVSDRLNKTFFTTPELSVYGLKARAKRDTITVTGRVPDRALKERAEILIGQIEPTRNLESQIATVRVPPHPSLTTSEVDRTVNIFNDREGNAIRAMYDRGRVAVTGTVANASEAGQVTQAFENIPGIESVTNTVGTQPLKIDTRIYFKPGSAEIESIDLETKVTWVERLLDENPQMRLEIVGYSDEFGGIEPNQQLALQRALAVRAVLLDRGIASDRLEVSGKPHSPQDLPSDAPSWSKRCVSFFPISQ</sequence>
<accession>A0A928VZ39</accession>
<dbReference type="InterPro" id="IPR050330">
    <property type="entry name" value="Bact_OuterMem_StrucFunc"/>
</dbReference>
<gene>
    <name evidence="5" type="ORF">IQ235_08555</name>
</gene>
<reference evidence="5" key="1">
    <citation type="submission" date="2020-10" db="EMBL/GenBank/DDBJ databases">
        <authorList>
            <person name="Castelo-Branco R."/>
            <person name="Eusebio N."/>
            <person name="Adriana R."/>
            <person name="Vieira A."/>
            <person name="Brugerolle De Fraissinette N."/>
            <person name="Rezende De Castro R."/>
            <person name="Schneider M.P."/>
            <person name="Vasconcelos V."/>
            <person name="Leao P.N."/>
        </authorList>
    </citation>
    <scope>NUCLEOTIDE SEQUENCE</scope>
    <source>
        <strain evidence="5">LEGE 11467</strain>
    </source>
</reference>
<dbReference type="RefSeq" id="WP_264321065.1">
    <property type="nucleotide sequence ID" value="NZ_JADEXN010000122.1"/>
</dbReference>
<evidence type="ECO:0000313" key="6">
    <source>
        <dbReference type="Proteomes" id="UP000621799"/>
    </source>
</evidence>
<keyword evidence="6" id="KW-1185">Reference proteome</keyword>
<dbReference type="CDD" id="cd07185">
    <property type="entry name" value="OmpA_C-like"/>
    <property type="match status" value="1"/>
</dbReference>
<dbReference type="InterPro" id="IPR036737">
    <property type="entry name" value="OmpA-like_sf"/>
</dbReference>
<dbReference type="PROSITE" id="PS51123">
    <property type="entry name" value="OMPA_2"/>
    <property type="match status" value="1"/>
</dbReference>
<feature type="domain" description="BON" evidence="3">
    <location>
        <begin position="522"/>
        <end position="590"/>
    </location>
</feature>